<feature type="region of interest" description="Disordered" evidence="1">
    <location>
        <begin position="101"/>
        <end position="123"/>
    </location>
</feature>
<accession>A0A2X3K5T2</accession>
<proteinExistence type="predicted"/>
<reference evidence="3" key="1">
    <citation type="submission" date="2018-05" db="EMBL/GenBank/DDBJ databases">
        <authorList>
            <person name="Hao L."/>
        </authorList>
    </citation>
    <scope>NUCLEOTIDE SEQUENCE [LARGE SCALE GENOMIC DNA]</scope>
</reference>
<sequence>MDEEGKAVGELEPELTARFDAQRGDPQLLFHLAHRARRRRFPMLDVAARAVDLARPQAPLLVDEEDLPIADDEEERCLLLGFPPRPVDVFDPHVLEDILPGPVPGRSKFPPDDDSREVSRGKRDLSRSVRCLGPWWRQGVTGGEGRVPRLLGLPEAADSEPLLYTPDAPGDRGARALGLCLRPSRERGGRACP</sequence>
<gene>
    <name evidence="2" type="ORF">BARAN1_0368</name>
</gene>
<dbReference type="KEGG" id="bana:BARAN1_0368"/>
<keyword evidence="3" id="KW-1185">Reference proteome</keyword>
<evidence type="ECO:0000313" key="3">
    <source>
        <dbReference type="Proteomes" id="UP000249818"/>
    </source>
</evidence>
<name>A0A2X3K5T2_9BACT</name>
<dbReference type="EMBL" id="LS483254">
    <property type="protein sequence ID" value="SQD92393.1"/>
    <property type="molecule type" value="Genomic_DNA"/>
</dbReference>
<dbReference type="AlphaFoldDB" id="A0A2X3K5T2"/>
<dbReference type="Proteomes" id="UP000249818">
    <property type="component" value="Chromosome BARAN1"/>
</dbReference>
<organism evidence="2 3">
    <name type="scientific">Candidatus Bipolaricaulis anaerobius</name>
    <dbReference type="NCBI Taxonomy" id="2026885"/>
    <lineage>
        <taxon>Bacteria</taxon>
        <taxon>Candidatus Bipolaricaulota</taxon>
        <taxon>Candidatus Bipolaricaulia</taxon>
        <taxon>Candidatus Bipolaricaulales</taxon>
        <taxon>Candidatus Bipolaricaulaceae</taxon>
        <taxon>Candidatus Bipolaricaulis</taxon>
    </lineage>
</organism>
<evidence type="ECO:0000256" key="1">
    <source>
        <dbReference type="SAM" id="MobiDB-lite"/>
    </source>
</evidence>
<evidence type="ECO:0000313" key="2">
    <source>
        <dbReference type="EMBL" id="SQD92393.1"/>
    </source>
</evidence>
<feature type="compositionally biased region" description="Basic and acidic residues" evidence="1">
    <location>
        <begin position="109"/>
        <end position="123"/>
    </location>
</feature>
<protein>
    <submittedName>
        <fullName evidence="2">Uncharacterized protein</fullName>
    </submittedName>
</protein>